<dbReference type="OrthoDB" id="1524221at2"/>
<evidence type="ECO:0000313" key="4">
    <source>
        <dbReference type="Proteomes" id="UP000294830"/>
    </source>
</evidence>
<dbReference type="EMBL" id="SLWB01000009">
    <property type="protein sequence ID" value="TCN66405.1"/>
    <property type="molecule type" value="Genomic_DNA"/>
</dbReference>
<dbReference type="InterPro" id="IPR025524">
    <property type="entry name" value="DUF4412"/>
</dbReference>
<protein>
    <submittedName>
        <fullName evidence="3">GLPGLI family protein</fullName>
    </submittedName>
</protein>
<name>A0A4R2EEA8_9BACT</name>
<evidence type="ECO:0000256" key="1">
    <source>
        <dbReference type="SAM" id="SignalP"/>
    </source>
</evidence>
<proteinExistence type="predicted"/>
<feature type="signal peptide" evidence="1">
    <location>
        <begin position="1"/>
        <end position="20"/>
    </location>
</feature>
<evidence type="ECO:0000313" key="3">
    <source>
        <dbReference type="EMBL" id="TCN66405.1"/>
    </source>
</evidence>
<reference evidence="3 4" key="1">
    <citation type="submission" date="2019-03" db="EMBL/GenBank/DDBJ databases">
        <title>Genomic Encyclopedia of Archaeal and Bacterial Type Strains, Phase II (KMG-II): from individual species to whole genera.</title>
        <authorList>
            <person name="Goeker M."/>
        </authorList>
    </citation>
    <scope>NUCLEOTIDE SEQUENCE [LARGE SCALE GENOMIC DNA]</scope>
    <source>
        <strain evidence="3 4">RL-C</strain>
    </source>
</reference>
<dbReference type="Pfam" id="PF14371">
    <property type="entry name" value="DUF4412"/>
    <property type="match status" value="1"/>
</dbReference>
<feature type="chain" id="PRO_5020420833" evidence="1">
    <location>
        <begin position="21"/>
        <end position="237"/>
    </location>
</feature>
<accession>A0A4R2EEA8</accession>
<dbReference type="Proteomes" id="UP000294830">
    <property type="component" value="Unassembled WGS sequence"/>
</dbReference>
<dbReference type="RefSeq" id="WP_131839532.1">
    <property type="nucleotide sequence ID" value="NZ_SLWB01000009.1"/>
</dbReference>
<dbReference type="AlphaFoldDB" id="A0A4R2EEA8"/>
<organism evidence="3 4">
    <name type="scientific">Acetobacteroides hydrogenigenes</name>
    <dbReference type="NCBI Taxonomy" id="979970"/>
    <lineage>
        <taxon>Bacteria</taxon>
        <taxon>Pseudomonadati</taxon>
        <taxon>Bacteroidota</taxon>
        <taxon>Bacteroidia</taxon>
        <taxon>Bacteroidales</taxon>
        <taxon>Rikenellaceae</taxon>
        <taxon>Acetobacteroides</taxon>
    </lineage>
</organism>
<keyword evidence="1" id="KW-0732">Signal</keyword>
<evidence type="ECO:0000259" key="2">
    <source>
        <dbReference type="Pfam" id="PF14371"/>
    </source>
</evidence>
<gene>
    <name evidence="3" type="ORF">CLV25_10934</name>
</gene>
<sequence length="237" mass="26468">MKKIFLLLVLAALAAVGLRAQETFNGHMVLNISGTDLKESMDVTYYFLNGEVLMKPQIRDKEKGKDAELGILFKPQQQVFFILMGGKDGKMAMRKTYDNINEMLDTTKIERPKITQTNETKTINGYLCRKVIAETSTAIMDMWVTNDLKFSLGKLMAYSNMNMGKGRKQAASGNGWGNVKGASLETVVTSKENGSVSTILVKEISTDKPSASLFDMTEYQVMEMPSLKDMMPFGKKR</sequence>
<feature type="domain" description="DUF4412" evidence="2">
    <location>
        <begin position="24"/>
        <end position="216"/>
    </location>
</feature>
<comment type="caution">
    <text evidence="3">The sequence shown here is derived from an EMBL/GenBank/DDBJ whole genome shotgun (WGS) entry which is preliminary data.</text>
</comment>
<keyword evidence="4" id="KW-1185">Reference proteome</keyword>